<dbReference type="EMBL" id="CP000776">
    <property type="protein sequence ID" value="ABS51806.1"/>
    <property type="molecule type" value="Genomic_DNA"/>
</dbReference>
<evidence type="ECO:0000256" key="1">
    <source>
        <dbReference type="SAM" id="Phobius"/>
    </source>
</evidence>
<evidence type="ECO:0000313" key="3">
    <source>
        <dbReference type="Proteomes" id="UP000002407"/>
    </source>
</evidence>
<feature type="transmembrane region" description="Helical" evidence="1">
    <location>
        <begin position="39"/>
        <end position="55"/>
    </location>
</feature>
<keyword evidence="1" id="KW-0812">Transmembrane</keyword>
<reference evidence="3" key="1">
    <citation type="submission" date="2007-07" db="EMBL/GenBank/DDBJ databases">
        <title>Complete genome sequence of Campylobacter hominis ATCC BAA-381, a commensal isolated from the human gastrointestinal tract.</title>
        <authorList>
            <person name="Fouts D.E."/>
            <person name="Mongodin E.F."/>
            <person name="Puiu D."/>
            <person name="Sebastian Y."/>
            <person name="Miller W.G."/>
            <person name="Mandrell R.E."/>
            <person name="Nelson K.E."/>
        </authorList>
    </citation>
    <scope>NUCLEOTIDE SEQUENCE [LARGE SCALE GENOMIC DNA]</scope>
    <source>
        <strain evidence="3">ATCC BAA-381 / LMG 19568 / NCTC 13146 / CH001A</strain>
    </source>
</reference>
<feature type="transmembrane region" description="Helical" evidence="1">
    <location>
        <begin position="12"/>
        <end position="33"/>
    </location>
</feature>
<organism evidence="2 3">
    <name type="scientific">Campylobacter hominis (strain ATCC BAA-381 / DSM 21671 / CCUG 45161 / LMG 19568 / NCTC 13146 / CH001A)</name>
    <dbReference type="NCBI Taxonomy" id="360107"/>
    <lineage>
        <taxon>Bacteria</taxon>
        <taxon>Pseudomonadati</taxon>
        <taxon>Campylobacterota</taxon>
        <taxon>Epsilonproteobacteria</taxon>
        <taxon>Campylobacterales</taxon>
        <taxon>Campylobacteraceae</taxon>
        <taxon>Campylobacter</taxon>
    </lineage>
</organism>
<dbReference type="Proteomes" id="UP000002407">
    <property type="component" value="Chromosome"/>
</dbReference>
<proteinExistence type="predicted"/>
<gene>
    <name evidence="2" type="ordered locus">CHAB381_1763</name>
</gene>
<keyword evidence="1" id="KW-0472">Membrane</keyword>
<name>A7I433_CAMHC</name>
<accession>A7I433</accession>
<keyword evidence="1" id="KW-1133">Transmembrane helix</keyword>
<sequence>MFLLFLGLIKKSFYAFAAFYYMFFFEILFLLIFLKYLSFYILLAFILLGFFNYVLATDKKFDYKSSIVLSCFFIFLLSLIFSSKIAGISYIANYYEDYKIENKGFLDQDLMEVIKIIDCKKLEIPSKDDILKYKRTCVSSYDENNTLFKNLLFRTKFDDRYYFKIDFNQTLQKDFVVNKVFVK</sequence>
<keyword evidence="3" id="KW-1185">Reference proteome</keyword>
<dbReference type="HOGENOM" id="CLU_1472616_0_0_7"/>
<protein>
    <submittedName>
        <fullName evidence="2">Uncharacterized protein</fullName>
    </submittedName>
</protein>
<dbReference type="AlphaFoldDB" id="A7I433"/>
<feature type="transmembrane region" description="Helical" evidence="1">
    <location>
        <begin position="67"/>
        <end position="92"/>
    </location>
</feature>
<dbReference type="KEGG" id="cha:CHAB381_1763"/>
<evidence type="ECO:0000313" key="2">
    <source>
        <dbReference type="EMBL" id="ABS51806.1"/>
    </source>
</evidence>